<dbReference type="EMBL" id="JBHMQT010000018">
    <property type="protein sequence ID" value="MFC0862832.1"/>
    <property type="molecule type" value="Genomic_DNA"/>
</dbReference>
<sequence>MAVTALAGRLRSSARARRRLDVGSGVVYLGLGAVAAFASEGSKRL</sequence>
<evidence type="ECO:0000256" key="1">
    <source>
        <dbReference type="SAM" id="Phobius"/>
    </source>
</evidence>
<reference evidence="2 3" key="1">
    <citation type="submission" date="2024-09" db="EMBL/GenBank/DDBJ databases">
        <authorList>
            <person name="Sun Q."/>
            <person name="Mori K."/>
        </authorList>
    </citation>
    <scope>NUCLEOTIDE SEQUENCE [LARGE SCALE GENOMIC DNA]</scope>
    <source>
        <strain evidence="2 3">TBRC 1851</strain>
    </source>
</reference>
<comment type="caution">
    <text evidence="2">The sequence shown here is derived from an EMBL/GenBank/DDBJ whole genome shotgun (WGS) entry which is preliminary data.</text>
</comment>
<keyword evidence="1" id="KW-1133">Transmembrane helix</keyword>
<proteinExistence type="predicted"/>
<evidence type="ECO:0000313" key="3">
    <source>
        <dbReference type="Proteomes" id="UP001589870"/>
    </source>
</evidence>
<organism evidence="2 3">
    <name type="scientific">Sphaerimonospora cavernae</name>
    <dbReference type="NCBI Taxonomy" id="1740611"/>
    <lineage>
        <taxon>Bacteria</taxon>
        <taxon>Bacillati</taxon>
        <taxon>Actinomycetota</taxon>
        <taxon>Actinomycetes</taxon>
        <taxon>Streptosporangiales</taxon>
        <taxon>Streptosporangiaceae</taxon>
        <taxon>Sphaerimonospora</taxon>
    </lineage>
</organism>
<keyword evidence="3" id="KW-1185">Reference proteome</keyword>
<feature type="transmembrane region" description="Helical" evidence="1">
    <location>
        <begin position="20"/>
        <end position="39"/>
    </location>
</feature>
<gene>
    <name evidence="2" type="ORF">ACFHYQ_11060</name>
</gene>
<accession>A0ABV6U306</accession>
<dbReference type="RefSeq" id="WP_394301020.1">
    <property type="nucleotide sequence ID" value="NZ_JBHMQT010000018.1"/>
</dbReference>
<keyword evidence="1" id="KW-0812">Transmembrane</keyword>
<name>A0ABV6U306_9ACTN</name>
<evidence type="ECO:0000313" key="2">
    <source>
        <dbReference type="EMBL" id="MFC0862832.1"/>
    </source>
</evidence>
<keyword evidence="1" id="KW-0472">Membrane</keyword>
<dbReference type="Proteomes" id="UP001589870">
    <property type="component" value="Unassembled WGS sequence"/>
</dbReference>
<protein>
    <submittedName>
        <fullName evidence="2">Uncharacterized protein</fullName>
    </submittedName>
</protein>